<dbReference type="InterPro" id="IPR012791">
    <property type="entry name" value="3-oxoacid_CoA-transf_B"/>
</dbReference>
<name>A0ABR5ASJ5_BACBA</name>
<evidence type="ECO:0000313" key="3">
    <source>
        <dbReference type="EMBL" id="KIL77721.1"/>
    </source>
</evidence>
<dbReference type="Gene3D" id="3.40.1080.10">
    <property type="entry name" value="Glutaconate Coenzyme A-transferase"/>
    <property type="match status" value="1"/>
</dbReference>
<reference evidence="3 4" key="1">
    <citation type="submission" date="2015-01" db="EMBL/GenBank/DDBJ databases">
        <title>Genome Assembly of Bacillus badius MTCC 1458.</title>
        <authorList>
            <person name="Verma A."/>
            <person name="Khatri I."/>
            <person name="Mual P."/>
            <person name="Subramanian S."/>
            <person name="Krishnamurthi S."/>
        </authorList>
    </citation>
    <scope>NUCLEOTIDE SEQUENCE [LARGE SCALE GENOMIC DNA]</scope>
    <source>
        <strain evidence="3 4">MTCC 1458</strain>
    </source>
</reference>
<sequence>MDVGVDYRRVIAEWAAKEIKPGMHVNLGIGMPTLVAGFVPEHYNVMFHAENGILGTGPYPIKGGEDENLCDAGGFPVTAVPGASFFDSTMAFGIIRRGYLDVTILGALQVSEAGDLANWIVPGKRVPGMGGAIDLAQKSKKVIVLMNHTNKSGEAKIVKKCTLPLTAPSCVDVIITERAIIDVINNELHVRRILAPYTMEEVISSTEAELHFS</sequence>
<gene>
    <name evidence="3" type="ORF">SD77_1050</name>
</gene>
<dbReference type="Pfam" id="PF01144">
    <property type="entry name" value="CoA_trans"/>
    <property type="match status" value="1"/>
</dbReference>
<protein>
    <submittedName>
        <fullName evidence="3">Acetyl-CoA:acetoacetyl-CoA transferase, beta subunit</fullName>
    </submittedName>
</protein>
<accession>A0ABR5ASJ5</accession>
<dbReference type="EMBL" id="JXLP01000012">
    <property type="protein sequence ID" value="KIL77721.1"/>
    <property type="molecule type" value="Genomic_DNA"/>
</dbReference>
<dbReference type="SMART" id="SM00882">
    <property type="entry name" value="CoA_trans"/>
    <property type="match status" value="1"/>
</dbReference>
<dbReference type="InterPro" id="IPR037171">
    <property type="entry name" value="NagB/RpiA_transferase-like"/>
</dbReference>
<evidence type="ECO:0000256" key="2">
    <source>
        <dbReference type="ARBA" id="ARBA00022679"/>
    </source>
</evidence>
<dbReference type="InterPro" id="IPR004165">
    <property type="entry name" value="CoA_trans_fam_I"/>
</dbReference>
<dbReference type="SUPFAM" id="SSF100950">
    <property type="entry name" value="NagB/RpiA/CoA transferase-like"/>
    <property type="match status" value="1"/>
</dbReference>
<proteinExistence type="inferred from homology"/>
<dbReference type="GO" id="GO:0016740">
    <property type="term" value="F:transferase activity"/>
    <property type="evidence" value="ECO:0007669"/>
    <property type="project" value="UniProtKB-KW"/>
</dbReference>
<evidence type="ECO:0000313" key="4">
    <source>
        <dbReference type="Proteomes" id="UP000031982"/>
    </source>
</evidence>
<keyword evidence="4" id="KW-1185">Reference proteome</keyword>
<comment type="caution">
    <text evidence="3">The sequence shown here is derived from an EMBL/GenBank/DDBJ whole genome shotgun (WGS) entry which is preliminary data.</text>
</comment>
<dbReference type="PANTHER" id="PTHR13707">
    <property type="entry name" value="KETOACID-COENZYME A TRANSFERASE"/>
    <property type="match status" value="1"/>
</dbReference>
<dbReference type="PANTHER" id="PTHR13707:SF57">
    <property type="entry name" value="SUCCINYL-COA:3-KETOACID COENZYME A TRANSFERASE SUBUNIT B-RELATED"/>
    <property type="match status" value="1"/>
</dbReference>
<dbReference type="Proteomes" id="UP000031982">
    <property type="component" value="Unassembled WGS sequence"/>
</dbReference>
<comment type="similarity">
    <text evidence="1">Belongs to the 3-oxoacid CoA-transferase subunit B family.</text>
</comment>
<keyword evidence="2 3" id="KW-0808">Transferase</keyword>
<dbReference type="NCBIfam" id="TIGR02428">
    <property type="entry name" value="pcaJ_scoB_fam"/>
    <property type="match status" value="1"/>
</dbReference>
<organism evidence="3 4">
    <name type="scientific">Bacillus badius</name>
    <dbReference type="NCBI Taxonomy" id="1455"/>
    <lineage>
        <taxon>Bacteria</taxon>
        <taxon>Bacillati</taxon>
        <taxon>Bacillota</taxon>
        <taxon>Bacilli</taxon>
        <taxon>Bacillales</taxon>
        <taxon>Bacillaceae</taxon>
        <taxon>Pseudobacillus</taxon>
    </lineage>
</organism>
<evidence type="ECO:0000256" key="1">
    <source>
        <dbReference type="ARBA" id="ARBA00007047"/>
    </source>
</evidence>
<dbReference type="RefSeq" id="WP_041113992.1">
    <property type="nucleotide sequence ID" value="NZ_JARTHD010000009.1"/>
</dbReference>